<protein>
    <recommendedName>
        <fullName evidence="4">Amidoligase enzyme</fullName>
    </recommendedName>
</protein>
<feature type="compositionally biased region" description="Polar residues" evidence="1">
    <location>
        <begin position="364"/>
        <end position="376"/>
    </location>
</feature>
<dbReference type="Proteomes" id="UP000243498">
    <property type="component" value="Unassembled WGS sequence"/>
</dbReference>
<comment type="caution">
    <text evidence="2">The sequence shown here is derived from an EMBL/GenBank/DDBJ whole genome shotgun (WGS) entry which is preliminary data.</text>
</comment>
<evidence type="ECO:0008006" key="4">
    <source>
        <dbReference type="Google" id="ProtNLM"/>
    </source>
</evidence>
<dbReference type="PANTHER" id="PTHR36847:SF1">
    <property type="entry name" value="AMIDOLIGASE ENZYME"/>
    <property type="match status" value="1"/>
</dbReference>
<dbReference type="STRING" id="1081105.A0A167AWJ9"/>
<gene>
    <name evidence="2" type="ORF">NOR_06238</name>
</gene>
<dbReference type="OrthoDB" id="5300045at2759"/>
<reference evidence="2 3" key="1">
    <citation type="journal article" date="2016" name="Genome Biol. Evol.">
        <title>Divergent and convergent evolution of fungal pathogenicity.</title>
        <authorList>
            <person name="Shang Y."/>
            <person name="Xiao G."/>
            <person name="Zheng P."/>
            <person name="Cen K."/>
            <person name="Zhan S."/>
            <person name="Wang C."/>
        </authorList>
    </citation>
    <scope>NUCLEOTIDE SEQUENCE [LARGE SCALE GENOMIC DNA]</scope>
    <source>
        <strain evidence="2 3">RCEF 4871</strain>
    </source>
</reference>
<evidence type="ECO:0000313" key="2">
    <source>
        <dbReference type="EMBL" id="OAA39400.1"/>
    </source>
</evidence>
<dbReference type="OMA" id="VWTIADE"/>
<evidence type="ECO:0000313" key="3">
    <source>
        <dbReference type="Proteomes" id="UP000243498"/>
    </source>
</evidence>
<sequence length="376" mass="42071">MGTSRLAFGIEIELLFKPGDGLVKEMSAPRKDPASKTKREGWSAGLACDLNTPKAANNRVMLREAIANHLTAAQVPASVAIDEYLQWSVLDEPVLNERPGYWRLEIVSRCIASDDDWFAEITSVFKTLQKLGTIFLTAGCSTHVHVSPSAQKEEVYTIEQMRAIMKAVAYYEQAITRVMPGNRKNNTWAVSNFQDDKTGIKYRELYNKISSDTWAPLFDALDEVRFLPLVPLEIFTTKHQSWNFKHLRSECGTLEFRRPPGVETAEKAIYWAAFALGFIKGAMTCDWSKAKMSKAHADPEALELLVLNGLSQLRLTHRVGSYIAAIGESHDRPTAYTCTQIRIAEREKGEKSSKESNFVFKVNSRPNTPGCSSPSS</sequence>
<keyword evidence="3" id="KW-1185">Reference proteome</keyword>
<organism evidence="2 3">
    <name type="scientific">Metarhizium rileyi (strain RCEF 4871)</name>
    <name type="common">Nomuraea rileyi</name>
    <dbReference type="NCBI Taxonomy" id="1649241"/>
    <lineage>
        <taxon>Eukaryota</taxon>
        <taxon>Fungi</taxon>
        <taxon>Dikarya</taxon>
        <taxon>Ascomycota</taxon>
        <taxon>Pezizomycotina</taxon>
        <taxon>Sordariomycetes</taxon>
        <taxon>Hypocreomycetidae</taxon>
        <taxon>Hypocreales</taxon>
        <taxon>Clavicipitaceae</taxon>
        <taxon>Metarhizium</taxon>
    </lineage>
</organism>
<name>A0A167AWJ9_METRR</name>
<proteinExistence type="predicted"/>
<dbReference type="EMBL" id="AZHC01000022">
    <property type="protein sequence ID" value="OAA39400.1"/>
    <property type="molecule type" value="Genomic_DNA"/>
</dbReference>
<evidence type="ECO:0000256" key="1">
    <source>
        <dbReference type="SAM" id="MobiDB-lite"/>
    </source>
</evidence>
<accession>A0A167AWJ9</accession>
<dbReference type="PANTHER" id="PTHR36847">
    <property type="entry name" value="AMIDOLIGASE ENZYME"/>
    <property type="match status" value="1"/>
</dbReference>
<dbReference type="Pfam" id="PF12224">
    <property type="entry name" value="Amidoligase_2"/>
    <property type="match status" value="1"/>
</dbReference>
<dbReference type="AlphaFoldDB" id="A0A167AWJ9"/>
<feature type="region of interest" description="Disordered" evidence="1">
    <location>
        <begin position="347"/>
        <end position="376"/>
    </location>
</feature>
<dbReference type="InterPro" id="IPR022025">
    <property type="entry name" value="Amidoligase_2"/>
</dbReference>